<accession>A0ABY4ZX19</accession>
<dbReference type="Proteomes" id="UP001057520">
    <property type="component" value="Chromosome"/>
</dbReference>
<reference evidence="1 2" key="1">
    <citation type="submission" date="2022-04" db="EMBL/GenBank/DDBJ databases">
        <title>Genome sequence of soybean root-associated Caulobacter segnis RL271.</title>
        <authorList>
            <person name="Longley R."/>
            <person name="Bonito G."/>
            <person name="Trigodet F."/>
            <person name="Crosson S."/>
            <person name="Fiebig A."/>
        </authorList>
    </citation>
    <scope>NUCLEOTIDE SEQUENCE [LARGE SCALE GENOMIC DNA]</scope>
    <source>
        <strain evidence="1 2">RL271</strain>
    </source>
</reference>
<dbReference type="EMBL" id="CP096040">
    <property type="protein sequence ID" value="USQ97045.1"/>
    <property type="molecule type" value="Genomic_DNA"/>
</dbReference>
<proteinExistence type="predicted"/>
<evidence type="ECO:0000313" key="1">
    <source>
        <dbReference type="EMBL" id="USQ97045.1"/>
    </source>
</evidence>
<sequence length="153" mass="16459">MTLICAHTGQPAVYQRSPDDCMICVLAMLTGRSYEDVVAAALAHDPAFPVQGPMSHSILRSVAHGWGFMLLSGIYMLWASPGIVGVLSPTLPGTGHAVFWDGEKIIDPKPGGQVDRAYVDAHGLEFTQRARDLLPLHAHELAIAAARTTDEPF</sequence>
<organism evidence="1 2">
    <name type="scientific">Caulobacter segnis</name>
    <dbReference type="NCBI Taxonomy" id="88688"/>
    <lineage>
        <taxon>Bacteria</taxon>
        <taxon>Pseudomonadati</taxon>
        <taxon>Pseudomonadota</taxon>
        <taxon>Alphaproteobacteria</taxon>
        <taxon>Caulobacterales</taxon>
        <taxon>Caulobacteraceae</taxon>
        <taxon>Caulobacter</taxon>
    </lineage>
</organism>
<gene>
    <name evidence="1" type="ORF">MZV50_05680</name>
</gene>
<evidence type="ECO:0000313" key="2">
    <source>
        <dbReference type="Proteomes" id="UP001057520"/>
    </source>
</evidence>
<keyword evidence="2" id="KW-1185">Reference proteome</keyword>
<protein>
    <submittedName>
        <fullName evidence="1">Uncharacterized protein</fullName>
    </submittedName>
</protein>
<name>A0ABY4ZX19_9CAUL</name>